<sequence length="95" mass="10608">MPIGSHNRKPEENKAPPSPLPSAHLVHHSHPPLWPPYPATTQHLLRVEPAPNAHVDAMSTDLPVQLYLWIFSSYFPAFNQAMGEREGGGPLRFLL</sequence>
<proteinExistence type="predicted"/>
<dbReference type="AlphaFoldDB" id="A0A0B7AKU2"/>
<organism evidence="2">
    <name type="scientific">Arion vulgaris</name>
    <dbReference type="NCBI Taxonomy" id="1028688"/>
    <lineage>
        <taxon>Eukaryota</taxon>
        <taxon>Metazoa</taxon>
        <taxon>Spiralia</taxon>
        <taxon>Lophotrochozoa</taxon>
        <taxon>Mollusca</taxon>
        <taxon>Gastropoda</taxon>
        <taxon>Heterobranchia</taxon>
        <taxon>Euthyneura</taxon>
        <taxon>Panpulmonata</taxon>
        <taxon>Eupulmonata</taxon>
        <taxon>Stylommatophora</taxon>
        <taxon>Helicina</taxon>
        <taxon>Arionoidea</taxon>
        <taxon>Arionidae</taxon>
        <taxon>Arion</taxon>
    </lineage>
</organism>
<accession>A0A0B7AKU2</accession>
<dbReference type="EMBL" id="HACG01033675">
    <property type="protein sequence ID" value="CEK80540.1"/>
    <property type="molecule type" value="Transcribed_RNA"/>
</dbReference>
<evidence type="ECO:0000256" key="1">
    <source>
        <dbReference type="SAM" id="MobiDB-lite"/>
    </source>
</evidence>
<evidence type="ECO:0000313" key="2">
    <source>
        <dbReference type="EMBL" id="CEK80540.1"/>
    </source>
</evidence>
<name>A0A0B7AKU2_9EUPU</name>
<gene>
    <name evidence="2" type="primary">ORF121452</name>
</gene>
<reference evidence="2" key="1">
    <citation type="submission" date="2014-12" db="EMBL/GenBank/DDBJ databases">
        <title>Insight into the proteome of Arion vulgaris.</title>
        <authorList>
            <person name="Aradska J."/>
            <person name="Bulat T."/>
            <person name="Smidak R."/>
            <person name="Sarate P."/>
            <person name="Gangsoo J."/>
            <person name="Sialana F."/>
            <person name="Bilban M."/>
            <person name="Lubec G."/>
        </authorList>
    </citation>
    <scope>NUCLEOTIDE SEQUENCE</scope>
    <source>
        <tissue evidence="2">Skin</tissue>
    </source>
</reference>
<feature type="region of interest" description="Disordered" evidence="1">
    <location>
        <begin position="1"/>
        <end position="33"/>
    </location>
</feature>
<protein>
    <submittedName>
        <fullName evidence="2">Uncharacterized protein</fullName>
    </submittedName>
</protein>